<name>A0A8H4A9N4_GIGMA</name>
<sequence>MIWQEERAKLKEIKNIKSQLEQAKIELESAQRPGNFTRASELRYGIIPELEKQLPHDGEEESSESLLHERVIAYDTGIIVSRITGIRFTSCFEVKGINYYIWKKIFYDVL</sequence>
<accession>A0A8H4A9N4</accession>
<keyword evidence="3" id="KW-1185">Reference proteome</keyword>
<dbReference type="InterPro" id="IPR027417">
    <property type="entry name" value="P-loop_NTPase"/>
</dbReference>
<dbReference type="EMBL" id="WTPW01000959">
    <property type="protein sequence ID" value="KAF0467100.1"/>
    <property type="molecule type" value="Genomic_DNA"/>
</dbReference>
<comment type="caution">
    <text evidence="2">The sequence shown here is derived from an EMBL/GenBank/DDBJ whole genome shotgun (WGS) entry which is preliminary data.</text>
</comment>
<feature type="coiled-coil region" evidence="1">
    <location>
        <begin position="3"/>
        <end position="33"/>
    </location>
</feature>
<reference evidence="2 3" key="1">
    <citation type="journal article" date="2019" name="Environ. Microbiol.">
        <title>At the nexus of three kingdoms: the genome of the mycorrhizal fungus Gigaspora margarita provides insights into plant, endobacterial and fungal interactions.</title>
        <authorList>
            <person name="Venice F."/>
            <person name="Ghignone S."/>
            <person name="Salvioli di Fossalunga A."/>
            <person name="Amselem J."/>
            <person name="Novero M."/>
            <person name="Xianan X."/>
            <person name="Sedzielewska Toro K."/>
            <person name="Morin E."/>
            <person name="Lipzen A."/>
            <person name="Grigoriev I.V."/>
            <person name="Henrissat B."/>
            <person name="Martin F.M."/>
            <person name="Bonfante P."/>
        </authorList>
    </citation>
    <scope>NUCLEOTIDE SEQUENCE [LARGE SCALE GENOMIC DNA]</scope>
    <source>
        <strain evidence="2 3">BEG34</strain>
    </source>
</reference>
<evidence type="ECO:0000256" key="1">
    <source>
        <dbReference type="SAM" id="Coils"/>
    </source>
</evidence>
<dbReference type="SUPFAM" id="SSF52540">
    <property type="entry name" value="P-loop containing nucleoside triphosphate hydrolases"/>
    <property type="match status" value="1"/>
</dbReference>
<organism evidence="2 3">
    <name type="scientific">Gigaspora margarita</name>
    <dbReference type="NCBI Taxonomy" id="4874"/>
    <lineage>
        <taxon>Eukaryota</taxon>
        <taxon>Fungi</taxon>
        <taxon>Fungi incertae sedis</taxon>
        <taxon>Mucoromycota</taxon>
        <taxon>Glomeromycotina</taxon>
        <taxon>Glomeromycetes</taxon>
        <taxon>Diversisporales</taxon>
        <taxon>Gigasporaceae</taxon>
        <taxon>Gigaspora</taxon>
    </lineage>
</organism>
<dbReference type="OrthoDB" id="47330at2759"/>
<protein>
    <submittedName>
        <fullName evidence="2">P-loop containing nucleoside triphosphate hydrolase protein</fullName>
    </submittedName>
</protein>
<dbReference type="GO" id="GO:0016787">
    <property type="term" value="F:hydrolase activity"/>
    <property type="evidence" value="ECO:0007669"/>
    <property type="project" value="UniProtKB-KW"/>
</dbReference>
<keyword evidence="2" id="KW-0378">Hydrolase</keyword>
<evidence type="ECO:0000313" key="2">
    <source>
        <dbReference type="EMBL" id="KAF0467100.1"/>
    </source>
</evidence>
<gene>
    <name evidence="2" type="ORF">F8M41_026073</name>
</gene>
<dbReference type="AlphaFoldDB" id="A0A8H4A9N4"/>
<dbReference type="Gene3D" id="6.10.140.130">
    <property type="match status" value="1"/>
</dbReference>
<evidence type="ECO:0000313" key="3">
    <source>
        <dbReference type="Proteomes" id="UP000439903"/>
    </source>
</evidence>
<dbReference type="Proteomes" id="UP000439903">
    <property type="component" value="Unassembled WGS sequence"/>
</dbReference>
<proteinExistence type="predicted"/>
<keyword evidence="1" id="KW-0175">Coiled coil</keyword>